<name>A0ABQ8JJ85_DERPT</name>
<evidence type="ECO:0000313" key="2">
    <source>
        <dbReference type="Proteomes" id="UP000887458"/>
    </source>
</evidence>
<comment type="caution">
    <text evidence="1">The sequence shown here is derived from an EMBL/GenBank/DDBJ whole genome shotgun (WGS) entry which is preliminary data.</text>
</comment>
<accession>A0ABQ8JJ85</accession>
<keyword evidence="2" id="KW-1185">Reference proteome</keyword>
<sequence length="71" mass="7566">MTTPPCWIHGSAGPTKFDGNIPLRFSSSLPVLRSIITPVHQSPSCFSILINSLTSKPRSPGSTDSNANKLT</sequence>
<reference evidence="1 2" key="1">
    <citation type="journal article" date="2018" name="J. Allergy Clin. Immunol.">
        <title>High-quality assembly of Dermatophagoides pteronyssinus genome and transcriptome reveals a wide range of novel allergens.</title>
        <authorList>
            <person name="Liu X.Y."/>
            <person name="Yang K.Y."/>
            <person name="Wang M.Q."/>
            <person name="Kwok J.S."/>
            <person name="Zeng X."/>
            <person name="Yang Z."/>
            <person name="Xiao X.J."/>
            <person name="Lau C.P."/>
            <person name="Li Y."/>
            <person name="Huang Z.M."/>
            <person name="Ba J.G."/>
            <person name="Yim A.K."/>
            <person name="Ouyang C.Y."/>
            <person name="Ngai S.M."/>
            <person name="Chan T.F."/>
            <person name="Leung E.L."/>
            <person name="Liu L."/>
            <person name="Liu Z.G."/>
            <person name="Tsui S.K."/>
        </authorList>
    </citation>
    <scope>NUCLEOTIDE SEQUENCE [LARGE SCALE GENOMIC DNA]</scope>
    <source>
        <strain evidence="1">Derp</strain>
    </source>
</reference>
<dbReference type="EMBL" id="NJHN03000036">
    <property type="protein sequence ID" value="KAH9422493.1"/>
    <property type="molecule type" value="Genomic_DNA"/>
</dbReference>
<reference evidence="1 2" key="2">
    <citation type="journal article" date="2022" name="Mol. Biol. Evol.">
        <title>Comparative Genomics Reveals Insights into the Divergent Evolution of Astigmatic Mites and Household Pest Adaptations.</title>
        <authorList>
            <person name="Xiong Q."/>
            <person name="Wan A.T."/>
            <person name="Liu X."/>
            <person name="Fung C.S."/>
            <person name="Xiao X."/>
            <person name="Malainual N."/>
            <person name="Hou J."/>
            <person name="Wang L."/>
            <person name="Wang M."/>
            <person name="Yang K.Y."/>
            <person name="Cui Y."/>
            <person name="Leung E.L."/>
            <person name="Nong W."/>
            <person name="Shin S.K."/>
            <person name="Au S.W."/>
            <person name="Jeong K.Y."/>
            <person name="Chew F.T."/>
            <person name="Hui J.H."/>
            <person name="Leung T.F."/>
            <person name="Tungtrongchitr A."/>
            <person name="Zhong N."/>
            <person name="Liu Z."/>
            <person name="Tsui S.K."/>
        </authorList>
    </citation>
    <scope>NUCLEOTIDE SEQUENCE [LARGE SCALE GENOMIC DNA]</scope>
    <source>
        <strain evidence="1">Derp</strain>
    </source>
</reference>
<protein>
    <submittedName>
        <fullName evidence="1">Uncharacterized protein</fullName>
    </submittedName>
</protein>
<evidence type="ECO:0000313" key="1">
    <source>
        <dbReference type="EMBL" id="KAH9422493.1"/>
    </source>
</evidence>
<dbReference type="Proteomes" id="UP000887458">
    <property type="component" value="Unassembled WGS sequence"/>
</dbReference>
<organism evidence="1 2">
    <name type="scientific">Dermatophagoides pteronyssinus</name>
    <name type="common">European house dust mite</name>
    <dbReference type="NCBI Taxonomy" id="6956"/>
    <lineage>
        <taxon>Eukaryota</taxon>
        <taxon>Metazoa</taxon>
        <taxon>Ecdysozoa</taxon>
        <taxon>Arthropoda</taxon>
        <taxon>Chelicerata</taxon>
        <taxon>Arachnida</taxon>
        <taxon>Acari</taxon>
        <taxon>Acariformes</taxon>
        <taxon>Sarcoptiformes</taxon>
        <taxon>Astigmata</taxon>
        <taxon>Psoroptidia</taxon>
        <taxon>Analgoidea</taxon>
        <taxon>Pyroglyphidae</taxon>
        <taxon>Dermatophagoidinae</taxon>
        <taxon>Dermatophagoides</taxon>
    </lineage>
</organism>
<proteinExistence type="predicted"/>
<gene>
    <name evidence="1" type="ORF">DERP_003169</name>
</gene>